<dbReference type="PANTHER" id="PTHR13109">
    <property type="entry name" value="NEUROCHONDRIN"/>
    <property type="match status" value="1"/>
</dbReference>
<comment type="similarity">
    <text evidence="1">Belongs to the neurochondrin family.</text>
</comment>
<dbReference type="Pfam" id="PF05536">
    <property type="entry name" value="Neurochondrin"/>
    <property type="match status" value="1"/>
</dbReference>
<evidence type="ECO:0000256" key="1">
    <source>
        <dbReference type="ARBA" id="ARBA00006927"/>
    </source>
</evidence>
<keyword evidence="3" id="KW-1185">Reference proteome</keyword>
<protein>
    <recommendedName>
        <fullName evidence="4">Neurochondrin-like protein</fullName>
    </recommendedName>
</protein>
<evidence type="ECO:0008006" key="4">
    <source>
        <dbReference type="Google" id="ProtNLM"/>
    </source>
</evidence>
<dbReference type="SUPFAM" id="SSF48371">
    <property type="entry name" value="ARM repeat"/>
    <property type="match status" value="1"/>
</dbReference>
<dbReference type="AlphaFoldDB" id="A0A9Q0M3F0"/>
<evidence type="ECO:0000313" key="2">
    <source>
        <dbReference type="EMBL" id="KAJ6218182.1"/>
    </source>
</evidence>
<comment type="caution">
    <text evidence="2">The sequence shown here is derived from an EMBL/GenBank/DDBJ whole genome shotgun (WGS) entry which is preliminary data.</text>
</comment>
<proteinExistence type="inferred from homology"/>
<evidence type="ECO:0000313" key="3">
    <source>
        <dbReference type="Proteomes" id="UP001142055"/>
    </source>
</evidence>
<reference evidence="2" key="1">
    <citation type="submission" date="2022-12" db="EMBL/GenBank/DDBJ databases">
        <title>Genome assemblies of Blomia tropicalis.</title>
        <authorList>
            <person name="Cui Y."/>
        </authorList>
    </citation>
    <scope>NUCLEOTIDE SEQUENCE</scope>
    <source>
        <tissue evidence="2">Adult mites</tissue>
    </source>
</reference>
<dbReference type="InterPro" id="IPR016024">
    <property type="entry name" value="ARM-type_fold"/>
</dbReference>
<name>A0A9Q0M3F0_BLOTA</name>
<dbReference type="PANTHER" id="PTHR13109:SF7">
    <property type="entry name" value="NEUROCHONDRIN"/>
    <property type="match status" value="1"/>
</dbReference>
<organism evidence="2 3">
    <name type="scientific">Blomia tropicalis</name>
    <name type="common">Mite</name>
    <dbReference type="NCBI Taxonomy" id="40697"/>
    <lineage>
        <taxon>Eukaryota</taxon>
        <taxon>Metazoa</taxon>
        <taxon>Ecdysozoa</taxon>
        <taxon>Arthropoda</taxon>
        <taxon>Chelicerata</taxon>
        <taxon>Arachnida</taxon>
        <taxon>Acari</taxon>
        <taxon>Acariformes</taxon>
        <taxon>Sarcoptiformes</taxon>
        <taxon>Astigmata</taxon>
        <taxon>Glycyphagoidea</taxon>
        <taxon>Echimyopodidae</taxon>
        <taxon>Blomia</taxon>
    </lineage>
</organism>
<dbReference type="EMBL" id="JAPWDV010000003">
    <property type="protein sequence ID" value="KAJ6218182.1"/>
    <property type="molecule type" value="Genomic_DNA"/>
</dbReference>
<dbReference type="Proteomes" id="UP001142055">
    <property type="component" value="Chromosome 3"/>
</dbReference>
<accession>A0A9Q0M3F0</accession>
<dbReference type="InterPro" id="IPR008709">
    <property type="entry name" value="Neurochondrin"/>
</dbReference>
<sequence>MSQSDVKFACSVLRKADNDSKKLAALLIVGKLFAERSIDESDKSKIIKLIEYDFLLRLLNDYHGKLLVPMIDDGDNDNTSFCLDILVHFVSNIVQEYEYCERFAEILGQILLVHCTETELAIYDEHVVDNVLICFQCFNTYLNCQSETQINHLIEAYVNHVTKSYLLNVRNNNFKIETVLIHFSEHLEQQHFDKFLNSICGILSSYQTMEKFKLCQLIKSLLRSKTHVKFSGTTHWSRHIYTALFEILKNRLSDQMRNDALGLATQITITFNGFDWIKQTSWNEDNSKHFILLLRLVCIEMQLLITNYYGMGNNDNEKFGTFLILLEHLILAFVSNLDEEKIDKKDQLQIGSETIFSSIKAIEETMSKVIEFIQVVAQDELNEINVDTQNIIFGLIRLLCIYLNEETEALRNELGNILPFIISLFMDKNLNKNELLQSIKPQVMSTIEQLSEDEILGEIVKKSTNQYK</sequence>
<gene>
    <name evidence="2" type="ORF">RDWZM_009339</name>
</gene>
<dbReference type="OMA" id="INTICAE"/>